<dbReference type="SMART" id="SM00474">
    <property type="entry name" value="35EXOc"/>
    <property type="match status" value="1"/>
</dbReference>
<dbReference type="GO" id="GO:0006139">
    <property type="term" value="P:nucleobase-containing compound metabolic process"/>
    <property type="evidence" value="ECO:0007669"/>
    <property type="project" value="InterPro"/>
</dbReference>
<dbReference type="CDD" id="cd06142">
    <property type="entry name" value="RNaseD_exo"/>
    <property type="match status" value="1"/>
</dbReference>
<proteinExistence type="predicted"/>
<reference evidence="3 4" key="1">
    <citation type="journal article" date="2010" name="Stand. Genomic Sci.">
        <title>Complete genome sequence of Intrasporangium calvum type strain (7 KIP).</title>
        <authorList>
            <person name="Del Rio T.G."/>
            <person name="Chertkov O."/>
            <person name="Yasawong M."/>
            <person name="Lucas S."/>
            <person name="Deshpande S."/>
            <person name="Cheng J.F."/>
            <person name="Detter C."/>
            <person name="Tapia R."/>
            <person name="Han C."/>
            <person name="Goodwin L."/>
            <person name="Pitluck S."/>
            <person name="Liolios K."/>
            <person name="Ivanova N."/>
            <person name="Mavromatis K."/>
            <person name="Pati A."/>
            <person name="Chen A."/>
            <person name="Palaniappan K."/>
            <person name="Land M."/>
            <person name="Hauser L."/>
            <person name="Chang Y.J."/>
            <person name="Jeffries C.D."/>
            <person name="Rohde M."/>
            <person name="Pukall R."/>
            <person name="Sikorski J."/>
            <person name="Goker M."/>
            <person name="Woyke T."/>
            <person name="Bristow J."/>
            <person name="Eisen J.A."/>
            <person name="Markowitz V."/>
            <person name="Hugenholtz P."/>
            <person name="Kyrpides N.C."/>
            <person name="Klenk H.P."/>
            <person name="Lapidus A."/>
        </authorList>
    </citation>
    <scope>NUCLEOTIDE SEQUENCE [LARGE SCALE GENOMIC DNA]</scope>
    <source>
        <strain evidence="4">ATCC 23552 / DSM 43043 / JCM 3097 / NBRC 12989 / 7 KIP</strain>
    </source>
</reference>
<feature type="region of interest" description="Disordered" evidence="1">
    <location>
        <begin position="1"/>
        <end position="26"/>
    </location>
</feature>
<dbReference type="Proteomes" id="UP000008914">
    <property type="component" value="Chromosome"/>
</dbReference>
<gene>
    <name evidence="3" type="ordered locus">Intca_1912</name>
</gene>
<keyword evidence="3" id="KW-0540">Nuclease</keyword>
<sequence length="418" mass="45376">MSAEPSSPATPEPTRPLTPLTMPSDGVPEVVTDERALLRAAAAIAAGSGPIGVDAERASGYRYGQRAYLVQVRRQGAGTVLLDPVAVPDLSPLDRAIGDAEWILHAATHDLVCLAEVGLQPRVLFDTELGGRLAGLPRVGLGAMVEHYLGLQLAKEHSAVDWSIRPLPEPWLRYAALDVEVLVDLRHAVHADLERQGKAGWAAEEFQSLLQFTGPEPRVDPWRRTSGIHRIRARRGTAIVRELWVWRDELARQRDVSPGRIVPDAAIAEIAIAHQRAERPPRTLTSSDPRLARSIRRHQEALIDVVGAALALPEEDLPPLALPSTGPPPPRTWADRDPVAAARLARARELLAGLSEELVIPVENVLTPDLLRRYLWEGPAAPTTAAVAEELAAMGARTWQTRLAAPLIALACAEHPRA</sequence>
<dbReference type="STRING" id="710696.Intca_1912"/>
<dbReference type="GO" id="GO:0003676">
    <property type="term" value="F:nucleic acid binding"/>
    <property type="evidence" value="ECO:0007669"/>
    <property type="project" value="InterPro"/>
</dbReference>
<dbReference type="InterPro" id="IPR002121">
    <property type="entry name" value="HRDC_dom"/>
</dbReference>
<evidence type="ECO:0000313" key="3">
    <source>
        <dbReference type="EMBL" id="ADU48423.1"/>
    </source>
</evidence>
<dbReference type="RefSeq" id="WP_013492738.1">
    <property type="nucleotide sequence ID" value="NC_014830.1"/>
</dbReference>
<dbReference type="EMBL" id="CP002343">
    <property type="protein sequence ID" value="ADU48423.1"/>
    <property type="molecule type" value="Genomic_DNA"/>
</dbReference>
<keyword evidence="3" id="KW-0269">Exonuclease</keyword>
<dbReference type="InterPro" id="IPR036397">
    <property type="entry name" value="RNaseH_sf"/>
</dbReference>
<accession>E6SBR4</accession>
<dbReference type="SUPFAM" id="SSF53098">
    <property type="entry name" value="Ribonuclease H-like"/>
    <property type="match status" value="1"/>
</dbReference>
<evidence type="ECO:0000259" key="2">
    <source>
        <dbReference type="PROSITE" id="PS50967"/>
    </source>
</evidence>
<dbReference type="HOGENOM" id="CLU_042387_3_0_11"/>
<dbReference type="InterPro" id="IPR010997">
    <property type="entry name" value="HRDC-like_sf"/>
</dbReference>
<keyword evidence="3" id="KW-0378">Hydrolase</keyword>
<dbReference type="GO" id="GO:0000166">
    <property type="term" value="F:nucleotide binding"/>
    <property type="evidence" value="ECO:0007669"/>
    <property type="project" value="InterPro"/>
</dbReference>
<dbReference type="InterPro" id="IPR041605">
    <property type="entry name" value="Exo_C"/>
</dbReference>
<keyword evidence="4" id="KW-1185">Reference proteome</keyword>
<dbReference type="Gene3D" id="1.10.150.80">
    <property type="entry name" value="HRDC domain"/>
    <property type="match status" value="2"/>
</dbReference>
<dbReference type="Gene3D" id="3.30.420.10">
    <property type="entry name" value="Ribonuclease H-like superfamily/Ribonuclease H"/>
    <property type="match status" value="1"/>
</dbReference>
<name>E6SBR4_INTC7</name>
<dbReference type="SMART" id="SM00341">
    <property type="entry name" value="HRDC"/>
    <property type="match status" value="1"/>
</dbReference>
<protein>
    <submittedName>
        <fullName evidence="3">3'-5' exonuclease</fullName>
    </submittedName>
</protein>
<dbReference type="SUPFAM" id="SSF47819">
    <property type="entry name" value="HRDC-like"/>
    <property type="match status" value="1"/>
</dbReference>
<evidence type="ECO:0000313" key="4">
    <source>
        <dbReference type="Proteomes" id="UP000008914"/>
    </source>
</evidence>
<dbReference type="InterPro" id="IPR044876">
    <property type="entry name" value="HRDC_dom_sf"/>
</dbReference>
<dbReference type="PROSITE" id="PS50967">
    <property type="entry name" value="HRDC"/>
    <property type="match status" value="1"/>
</dbReference>
<dbReference type="InterPro" id="IPR002562">
    <property type="entry name" value="3'-5'_exonuclease_dom"/>
</dbReference>
<dbReference type="Pfam" id="PF00570">
    <property type="entry name" value="HRDC"/>
    <property type="match status" value="1"/>
</dbReference>
<feature type="domain" description="HRDC" evidence="2">
    <location>
        <begin position="233"/>
        <end position="316"/>
    </location>
</feature>
<dbReference type="InterPro" id="IPR012337">
    <property type="entry name" value="RNaseH-like_sf"/>
</dbReference>
<dbReference type="Pfam" id="PF18305">
    <property type="entry name" value="DNA_pol_A_exoN"/>
    <property type="match status" value="1"/>
</dbReference>
<dbReference type="InterPro" id="IPR051086">
    <property type="entry name" value="RNase_D-like"/>
</dbReference>
<dbReference type="GO" id="GO:0008408">
    <property type="term" value="F:3'-5' exonuclease activity"/>
    <property type="evidence" value="ECO:0007669"/>
    <property type="project" value="InterPro"/>
</dbReference>
<evidence type="ECO:0000256" key="1">
    <source>
        <dbReference type="SAM" id="MobiDB-lite"/>
    </source>
</evidence>
<dbReference type="AlphaFoldDB" id="E6SBR4"/>
<dbReference type="KEGG" id="ica:Intca_1912"/>
<organism evidence="3 4">
    <name type="scientific">Intrasporangium calvum (strain ATCC 23552 / DSM 43043 / JCM 3097 / NBRC 12989 / NCIMB 10167 / NRRL B-3866 / 7 KIP)</name>
    <dbReference type="NCBI Taxonomy" id="710696"/>
    <lineage>
        <taxon>Bacteria</taxon>
        <taxon>Bacillati</taxon>
        <taxon>Actinomycetota</taxon>
        <taxon>Actinomycetes</taxon>
        <taxon>Micrococcales</taxon>
        <taxon>Intrasporangiaceae</taxon>
        <taxon>Intrasporangium</taxon>
    </lineage>
</organism>
<dbReference type="PANTHER" id="PTHR47649">
    <property type="entry name" value="RIBONUCLEASE D"/>
    <property type="match status" value="1"/>
</dbReference>
<dbReference type="eggNOG" id="COG0349">
    <property type="taxonomic scope" value="Bacteria"/>
</dbReference>
<dbReference type="Pfam" id="PF01612">
    <property type="entry name" value="DNA_pol_A_exo1"/>
    <property type="match status" value="1"/>
</dbReference>
<dbReference type="PANTHER" id="PTHR47649:SF1">
    <property type="entry name" value="RIBONUCLEASE D"/>
    <property type="match status" value="1"/>
</dbReference>